<evidence type="ECO:0000256" key="8">
    <source>
        <dbReference type="ARBA" id="ARBA00053555"/>
    </source>
</evidence>
<keyword evidence="6" id="KW-0862">Zinc</keyword>
<comment type="function">
    <text evidence="8">Functions in trans to edit the amino acid moiety from incorrectly charged tRNA(Ala).</text>
</comment>
<proteinExistence type="inferred from homology"/>
<evidence type="ECO:0000256" key="5">
    <source>
        <dbReference type="ARBA" id="ARBA00022723"/>
    </source>
</evidence>
<comment type="subcellular location">
    <subcellularLocation>
        <location evidence="2">Cytoplasm</location>
    </subcellularLocation>
</comment>
<evidence type="ECO:0000256" key="6">
    <source>
        <dbReference type="ARBA" id="ARBA00022833"/>
    </source>
</evidence>
<evidence type="ECO:0000256" key="1">
    <source>
        <dbReference type="ARBA" id="ARBA00001947"/>
    </source>
</evidence>
<gene>
    <name evidence="11" type="primary">LOC117650375</name>
</gene>
<dbReference type="InterPro" id="IPR018163">
    <property type="entry name" value="Thr/Ala-tRNA-synth_IIc_edit"/>
</dbReference>
<dbReference type="AlphaFoldDB" id="A0A6P8ZW95"/>
<dbReference type="GeneID" id="117650375"/>
<dbReference type="InParanoid" id="A0A6P8ZW95"/>
<dbReference type="Pfam" id="PF07973">
    <property type="entry name" value="tRNA_SAD"/>
    <property type="match status" value="1"/>
</dbReference>
<dbReference type="InterPro" id="IPR018165">
    <property type="entry name" value="Ala-tRNA-synth_IIc_core"/>
</dbReference>
<dbReference type="InterPro" id="IPR051335">
    <property type="entry name" value="Alanyl-tRNA_Editing_Enzymes"/>
</dbReference>
<dbReference type="SUPFAM" id="SSF50447">
    <property type="entry name" value="Translation proteins"/>
    <property type="match status" value="1"/>
</dbReference>
<keyword evidence="7" id="KW-0648">Protein biosynthesis</keyword>
<dbReference type="GO" id="GO:0005524">
    <property type="term" value="F:ATP binding"/>
    <property type="evidence" value="ECO:0007669"/>
    <property type="project" value="InterPro"/>
</dbReference>
<dbReference type="GO" id="GO:0046872">
    <property type="term" value="F:metal ion binding"/>
    <property type="evidence" value="ECO:0007669"/>
    <property type="project" value="UniProtKB-KW"/>
</dbReference>
<dbReference type="FunFam" id="3.30.980.10:FF:000007">
    <property type="entry name" value="alanyl-tRNA editing protein Aarsd1"/>
    <property type="match status" value="1"/>
</dbReference>
<dbReference type="OrthoDB" id="288942at2759"/>
<dbReference type="PANTHER" id="PTHR43462:SF1">
    <property type="entry name" value="ALANYL-TRNA EDITING PROTEIN AARSD1"/>
    <property type="match status" value="1"/>
</dbReference>
<dbReference type="PANTHER" id="PTHR43462">
    <property type="entry name" value="ALANYL-TRNA EDITING PROTEIN"/>
    <property type="match status" value="1"/>
</dbReference>
<name>A0A6P8ZW95_THRPL</name>
<dbReference type="PROSITE" id="PS50860">
    <property type="entry name" value="AA_TRNA_LIGASE_II_ALA"/>
    <property type="match status" value="1"/>
</dbReference>
<dbReference type="FunCoup" id="A0A6P8ZW95">
    <property type="interactions" value="649"/>
</dbReference>
<dbReference type="Proteomes" id="UP000515158">
    <property type="component" value="Unplaced"/>
</dbReference>
<keyword evidence="4" id="KW-0963">Cytoplasm</keyword>
<organism evidence="11">
    <name type="scientific">Thrips palmi</name>
    <name type="common">Melon thrips</name>
    <dbReference type="NCBI Taxonomy" id="161013"/>
    <lineage>
        <taxon>Eukaryota</taxon>
        <taxon>Metazoa</taxon>
        <taxon>Ecdysozoa</taxon>
        <taxon>Arthropoda</taxon>
        <taxon>Hexapoda</taxon>
        <taxon>Insecta</taxon>
        <taxon>Pterygota</taxon>
        <taxon>Neoptera</taxon>
        <taxon>Paraneoptera</taxon>
        <taxon>Thysanoptera</taxon>
        <taxon>Terebrantia</taxon>
        <taxon>Thripoidea</taxon>
        <taxon>Thripidae</taxon>
        <taxon>Thrips</taxon>
    </lineage>
</organism>
<accession>A0A6P8ZW95</accession>
<dbReference type="FunFam" id="2.40.30.130:FF:000003">
    <property type="entry name" value="alanyl-tRNA editing protein Aarsd1"/>
    <property type="match status" value="1"/>
</dbReference>
<comment type="cofactor">
    <cofactor evidence="1">
        <name>Zn(2+)</name>
        <dbReference type="ChEBI" id="CHEBI:29105"/>
    </cofactor>
</comment>
<protein>
    <submittedName>
        <fullName evidence="11">Alanyl-tRNA editing protein Aarsd1</fullName>
    </submittedName>
</protein>
<dbReference type="RefSeq" id="XP_034249648.1">
    <property type="nucleotide sequence ID" value="XM_034393757.1"/>
</dbReference>
<dbReference type="Gene3D" id="3.30.980.10">
    <property type="entry name" value="Threonyl-trna Synthetase, Chain A, domain 2"/>
    <property type="match status" value="1"/>
</dbReference>
<evidence type="ECO:0000256" key="2">
    <source>
        <dbReference type="ARBA" id="ARBA00004496"/>
    </source>
</evidence>
<dbReference type="SMART" id="SM00863">
    <property type="entry name" value="tRNA_SAD"/>
    <property type="match status" value="1"/>
</dbReference>
<dbReference type="GO" id="GO:0003676">
    <property type="term" value="F:nucleic acid binding"/>
    <property type="evidence" value="ECO:0007669"/>
    <property type="project" value="InterPro"/>
</dbReference>
<evidence type="ECO:0000256" key="4">
    <source>
        <dbReference type="ARBA" id="ARBA00022490"/>
    </source>
</evidence>
<dbReference type="InterPro" id="IPR009000">
    <property type="entry name" value="Transl_B-barrel_sf"/>
</dbReference>
<evidence type="ECO:0000313" key="10">
    <source>
        <dbReference type="Proteomes" id="UP000515158"/>
    </source>
</evidence>
<reference evidence="11" key="1">
    <citation type="submission" date="2025-08" db="UniProtKB">
        <authorList>
            <consortium name="RefSeq"/>
        </authorList>
    </citation>
    <scope>IDENTIFICATION</scope>
    <source>
        <tissue evidence="11">Total insect</tissue>
    </source>
</reference>
<sequence>MVFACQNDSFLKELTTTVVSSKEAKIPCVNDGKKELIDGFEIILTDTILFPEGGGQPWDLGTINGKEVIKVTRRGAEAVHFLKYPFEVGQSVSVLLDWNRRLDHMQQHSGQHLITAVIAEEYGYATSSWWLGEEVSYLELDTPSISTDQVANAEKLVNQYIREARPVKVNVYESNNPELKKARTRGLPDDHVGLVRVVNIEGLENNMCCGTHVSNLSQLQMIKLTNVEKGKKGKIKLNFLAGNRVRNKMEEFLEREAALSNLLQNKGSMHVQLTEKIQNSLKISVKNLQNVLREVACMEAEKLKNTNPKPHHLILYRSEADMDFINSFLREFNDESVVLLLIVGEEPNLQLVLHGNPNRVACVGPKLCDVMGGKGFGKGSKFQAKVSKLKMTEVEQIFKET</sequence>
<dbReference type="GO" id="GO:0004813">
    <property type="term" value="F:alanine-tRNA ligase activity"/>
    <property type="evidence" value="ECO:0007669"/>
    <property type="project" value="InterPro"/>
</dbReference>
<evidence type="ECO:0000256" key="7">
    <source>
        <dbReference type="ARBA" id="ARBA00022917"/>
    </source>
</evidence>
<dbReference type="GO" id="GO:0002196">
    <property type="term" value="F:Ser-tRNA(Ala) deacylase activity"/>
    <property type="evidence" value="ECO:0007669"/>
    <property type="project" value="TreeGrafter"/>
</dbReference>
<dbReference type="Gene3D" id="2.40.30.130">
    <property type="match status" value="1"/>
</dbReference>
<dbReference type="KEGG" id="tpal:117650375"/>
<evidence type="ECO:0000259" key="9">
    <source>
        <dbReference type="PROSITE" id="PS50860"/>
    </source>
</evidence>
<evidence type="ECO:0000256" key="3">
    <source>
        <dbReference type="ARBA" id="ARBA00008429"/>
    </source>
</evidence>
<dbReference type="InterPro" id="IPR012947">
    <property type="entry name" value="tRNA_SAD"/>
</dbReference>
<comment type="similarity">
    <text evidence="3">Belongs to the class-II aminoacyl-tRNA synthetase family. Alax-L subfamily.</text>
</comment>
<feature type="domain" description="Alanyl-transfer RNA synthetases family profile" evidence="9">
    <location>
        <begin position="1"/>
        <end position="251"/>
    </location>
</feature>
<keyword evidence="10" id="KW-1185">Reference proteome</keyword>
<evidence type="ECO:0000313" key="11">
    <source>
        <dbReference type="RefSeq" id="XP_034249648.1"/>
    </source>
</evidence>
<dbReference type="GO" id="GO:0006419">
    <property type="term" value="P:alanyl-tRNA aminoacylation"/>
    <property type="evidence" value="ECO:0007669"/>
    <property type="project" value="InterPro"/>
</dbReference>
<dbReference type="GO" id="GO:0005737">
    <property type="term" value="C:cytoplasm"/>
    <property type="evidence" value="ECO:0007669"/>
    <property type="project" value="UniProtKB-SubCell"/>
</dbReference>
<keyword evidence="5" id="KW-0479">Metal-binding</keyword>
<dbReference type="SUPFAM" id="SSF55186">
    <property type="entry name" value="ThrRS/AlaRS common domain"/>
    <property type="match status" value="1"/>
</dbReference>